<feature type="region of interest" description="Disordered" evidence="9">
    <location>
        <begin position="1"/>
        <end position="129"/>
    </location>
</feature>
<evidence type="ECO:0000256" key="6">
    <source>
        <dbReference type="ARBA" id="ARBA00023242"/>
    </source>
</evidence>
<feature type="compositionally biased region" description="Polar residues" evidence="9">
    <location>
        <begin position="1844"/>
        <end position="1857"/>
    </location>
</feature>
<dbReference type="InterPro" id="IPR000953">
    <property type="entry name" value="Chromo/chromo_shadow_dom"/>
</dbReference>
<dbReference type="InterPro" id="IPR001965">
    <property type="entry name" value="Znf_PHD"/>
</dbReference>
<protein>
    <recommendedName>
        <fullName evidence="16">Helicase protein MOM1-like</fullName>
    </recommendedName>
</protein>
<dbReference type="GO" id="GO:0005524">
    <property type="term" value="F:ATP binding"/>
    <property type="evidence" value="ECO:0007669"/>
    <property type="project" value="InterPro"/>
</dbReference>
<keyword evidence="1" id="KW-0479">Metal-binding</keyword>
<dbReference type="Gene3D" id="6.10.250.1310">
    <property type="match status" value="1"/>
</dbReference>
<name>A0A067LAQ5_JATCU</name>
<dbReference type="InterPro" id="IPR013083">
    <property type="entry name" value="Znf_RING/FYVE/PHD"/>
</dbReference>
<dbReference type="PROSITE" id="PS51194">
    <property type="entry name" value="HELICASE_CTER"/>
    <property type="match status" value="1"/>
</dbReference>
<feature type="compositionally biased region" description="Basic and acidic residues" evidence="9">
    <location>
        <begin position="61"/>
        <end position="84"/>
    </location>
</feature>
<evidence type="ECO:0000259" key="11">
    <source>
        <dbReference type="PROSITE" id="PS50016"/>
    </source>
</evidence>
<dbReference type="PROSITE" id="PS51192">
    <property type="entry name" value="HELICASE_ATP_BIND_1"/>
    <property type="match status" value="1"/>
</dbReference>
<evidence type="ECO:0008006" key="16">
    <source>
        <dbReference type="Google" id="ProtNLM"/>
    </source>
</evidence>
<dbReference type="GO" id="GO:0016787">
    <property type="term" value="F:hydrolase activity"/>
    <property type="evidence" value="ECO:0007669"/>
    <property type="project" value="UniProtKB-KW"/>
</dbReference>
<dbReference type="Gene3D" id="3.40.50.300">
    <property type="entry name" value="P-loop containing nucleotide triphosphate hydrolases"/>
    <property type="match status" value="1"/>
</dbReference>
<dbReference type="InterPro" id="IPR027417">
    <property type="entry name" value="P-loop_NTPase"/>
</dbReference>
<dbReference type="OrthoDB" id="885191at2759"/>
<keyword evidence="6" id="KW-0539">Nucleus</keyword>
<keyword evidence="2" id="KW-0677">Repeat</keyword>
<evidence type="ECO:0000256" key="5">
    <source>
        <dbReference type="ARBA" id="ARBA00022833"/>
    </source>
</evidence>
<dbReference type="InterPro" id="IPR038718">
    <property type="entry name" value="SNF2-like_sf"/>
</dbReference>
<reference evidence="14 15" key="1">
    <citation type="journal article" date="2014" name="PLoS ONE">
        <title>Global Analysis of Gene Expression Profiles in Physic Nut (Jatropha curcas L.) Seedlings Exposed to Salt Stress.</title>
        <authorList>
            <person name="Zhang L."/>
            <person name="Zhang C."/>
            <person name="Wu P."/>
            <person name="Chen Y."/>
            <person name="Li M."/>
            <person name="Jiang H."/>
            <person name="Wu G."/>
        </authorList>
    </citation>
    <scope>NUCLEOTIDE SEQUENCE [LARGE SCALE GENOMIC DNA]</scope>
    <source>
        <strain evidence="15">cv. GZQX0401</strain>
        <tissue evidence="14">Young leaves</tissue>
    </source>
</reference>
<feature type="domain" description="Helicase C-terminal" evidence="13">
    <location>
        <begin position="966"/>
        <end position="1127"/>
    </location>
</feature>
<proteinExistence type="predicted"/>
<dbReference type="InterPro" id="IPR000330">
    <property type="entry name" value="SNF2_N"/>
</dbReference>
<dbReference type="GO" id="GO:0008270">
    <property type="term" value="F:zinc ion binding"/>
    <property type="evidence" value="ECO:0007669"/>
    <property type="project" value="UniProtKB-KW"/>
</dbReference>
<feature type="region of interest" description="Disordered" evidence="9">
    <location>
        <begin position="1689"/>
        <end position="1711"/>
    </location>
</feature>
<dbReference type="PANTHER" id="PTHR35116">
    <property type="entry name" value="HELICASE PROTEIN MOM1"/>
    <property type="match status" value="1"/>
</dbReference>
<dbReference type="CDD" id="cd15532">
    <property type="entry name" value="PHD2_CHD_II"/>
    <property type="match status" value="1"/>
</dbReference>
<evidence type="ECO:0000256" key="1">
    <source>
        <dbReference type="ARBA" id="ARBA00022723"/>
    </source>
</evidence>
<dbReference type="InterPro" id="IPR016197">
    <property type="entry name" value="Chromo-like_dom_sf"/>
</dbReference>
<feature type="domain" description="Chromo" evidence="10">
    <location>
        <begin position="570"/>
        <end position="648"/>
    </location>
</feature>
<feature type="domain" description="Chromo" evidence="10">
    <location>
        <begin position="501"/>
        <end position="568"/>
    </location>
</feature>
<dbReference type="InterPro" id="IPR049730">
    <property type="entry name" value="SNF2/RAD54-like_C"/>
</dbReference>
<keyword evidence="3 7" id="KW-0863">Zinc-finger</keyword>
<dbReference type="Pfam" id="PF00385">
    <property type="entry name" value="Chromo"/>
    <property type="match status" value="1"/>
</dbReference>
<dbReference type="InterPro" id="IPR014001">
    <property type="entry name" value="Helicase_ATP-bd"/>
</dbReference>
<evidence type="ECO:0000256" key="7">
    <source>
        <dbReference type="PROSITE-ProRule" id="PRU00146"/>
    </source>
</evidence>
<dbReference type="Pfam" id="PF00176">
    <property type="entry name" value="SNF2-rel_dom"/>
    <property type="match status" value="1"/>
</dbReference>
<evidence type="ECO:0000259" key="12">
    <source>
        <dbReference type="PROSITE" id="PS51192"/>
    </source>
</evidence>
<dbReference type="SMART" id="SM00298">
    <property type="entry name" value="CHROMO"/>
    <property type="match status" value="2"/>
</dbReference>
<organism evidence="14 15">
    <name type="scientific">Jatropha curcas</name>
    <name type="common">Barbados nut</name>
    <dbReference type="NCBI Taxonomy" id="180498"/>
    <lineage>
        <taxon>Eukaryota</taxon>
        <taxon>Viridiplantae</taxon>
        <taxon>Streptophyta</taxon>
        <taxon>Embryophyta</taxon>
        <taxon>Tracheophyta</taxon>
        <taxon>Spermatophyta</taxon>
        <taxon>Magnoliopsida</taxon>
        <taxon>eudicotyledons</taxon>
        <taxon>Gunneridae</taxon>
        <taxon>Pentapetalae</taxon>
        <taxon>rosids</taxon>
        <taxon>fabids</taxon>
        <taxon>Malpighiales</taxon>
        <taxon>Euphorbiaceae</taxon>
        <taxon>Crotonoideae</taxon>
        <taxon>Jatropheae</taxon>
        <taxon>Jatropha</taxon>
    </lineage>
</organism>
<evidence type="ECO:0000256" key="9">
    <source>
        <dbReference type="SAM" id="MobiDB-lite"/>
    </source>
</evidence>
<dbReference type="SUPFAM" id="SSF52540">
    <property type="entry name" value="P-loop containing nucleoside triphosphate hydrolases"/>
    <property type="match status" value="2"/>
</dbReference>
<dbReference type="EMBL" id="KK914255">
    <property type="protein sequence ID" value="KDP44283.1"/>
    <property type="molecule type" value="Genomic_DNA"/>
</dbReference>
<dbReference type="Pfam" id="PF00271">
    <property type="entry name" value="Helicase_C"/>
    <property type="match status" value="1"/>
</dbReference>
<dbReference type="InterPro" id="IPR056882">
    <property type="entry name" value="MOM1_dom"/>
</dbReference>
<evidence type="ECO:0000259" key="13">
    <source>
        <dbReference type="PROSITE" id="PS51194"/>
    </source>
</evidence>
<dbReference type="InterPro" id="IPR001650">
    <property type="entry name" value="Helicase_C-like"/>
</dbReference>
<feature type="compositionally biased region" description="Polar residues" evidence="9">
    <location>
        <begin position="1901"/>
        <end position="1914"/>
    </location>
</feature>
<dbReference type="InterPro" id="IPR011011">
    <property type="entry name" value="Znf_FYVE_PHD"/>
</dbReference>
<accession>A0A067LAQ5</accession>
<feature type="region of interest" description="Disordered" evidence="9">
    <location>
        <begin position="2466"/>
        <end position="2486"/>
    </location>
</feature>
<feature type="region of interest" description="Disordered" evidence="9">
    <location>
        <begin position="320"/>
        <end position="359"/>
    </location>
</feature>
<dbReference type="InterPro" id="IPR023780">
    <property type="entry name" value="Chromo_domain"/>
</dbReference>
<dbReference type="PANTHER" id="PTHR35116:SF2">
    <property type="entry name" value="ATP-DEPENDENT HELICASE FAMILY PROTEIN-RELATED"/>
    <property type="match status" value="1"/>
</dbReference>
<feature type="compositionally biased region" description="Polar residues" evidence="9">
    <location>
        <begin position="2466"/>
        <end position="2484"/>
    </location>
</feature>
<dbReference type="PROSITE" id="PS01359">
    <property type="entry name" value="ZF_PHD_1"/>
    <property type="match status" value="1"/>
</dbReference>
<dbReference type="GO" id="GO:0031507">
    <property type="term" value="P:heterochromatin formation"/>
    <property type="evidence" value="ECO:0007669"/>
    <property type="project" value="InterPro"/>
</dbReference>
<evidence type="ECO:0000256" key="3">
    <source>
        <dbReference type="ARBA" id="ARBA00022771"/>
    </source>
</evidence>
<dbReference type="SUPFAM" id="SSF57903">
    <property type="entry name" value="FYVE/PHD zinc finger"/>
    <property type="match status" value="1"/>
</dbReference>
<dbReference type="InterPro" id="IPR019786">
    <property type="entry name" value="Zinc_finger_PHD-type_CS"/>
</dbReference>
<feature type="domain" description="Helicase ATP-binding" evidence="12">
    <location>
        <begin position="680"/>
        <end position="843"/>
    </location>
</feature>
<keyword evidence="5" id="KW-0862">Zinc</keyword>
<feature type="compositionally biased region" description="Polar residues" evidence="9">
    <location>
        <begin position="25"/>
        <end position="40"/>
    </location>
</feature>
<dbReference type="PROSITE" id="PS50016">
    <property type="entry name" value="ZF_PHD_2"/>
    <property type="match status" value="1"/>
</dbReference>
<dbReference type="STRING" id="180498.A0A067LAQ5"/>
<dbReference type="Gene3D" id="2.40.50.40">
    <property type="match status" value="2"/>
</dbReference>
<dbReference type="Pfam" id="PF25029">
    <property type="entry name" value="MOM1"/>
    <property type="match status" value="1"/>
</dbReference>
<feature type="coiled-coil region" evidence="8">
    <location>
        <begin position="1523"/>
        <end position="1565"/>
    </location>
</feature>
<evidence type="ECO:0000259" key="10">
    <source>
        <dbReference type="PROSITE" id="PS50013"/>
    </source>
</evidence>
<feature type="domain" description="PHD-type" evidence="11">
    <location>
        <begin position="441"/>
        <end position="490"/>
    </location>
</feature>
<dbReference type="SMART" id="SM00249">
    <property type="entry name" value="PHD"/>
    <property type="match status" value="1"/>
</dbReference>
<feature type="compositionally biased region" description="Basic and acidic residues" evidence="9">
    <location>
        <begin position="1870"/>
        <end position="1882"/>
    </location>
</feature>
<keyword evidence="15" id="KW-1185">Reference proteome</keyword>
<feature type="compositionally biased region" description="Low complexity" evidence="9">
    <location>
        <begin position="100"/>
        <end position="119"/>
    </location>
</feature>
<dbReference type="Proteomes" id="UP000027138">
    <property type="component" value="Unassembled WGS sequence"/>
</dbReference>
<keyword evidence="8" id="KW-0175">Coiled coil</keyword>
<evidence type="ECO:0000313" key="15">
    <source>
        <dbReference type="Proteomes" id="UP000027138"/>
    </source>
</evidence>
<dbReference type="PROSITE" id="PS50013">
    <property type="entry name" value="CHROMO_2"/>
    <property type="match status" value="2"/>
</dbReference>
<dbReference type="Gene3D" id="3.40.50.10810">
    <property type="entry name" value="Tandem AAA-ATPase domain"/>
    <property type="match status" value="1"/>
</dbReference>
<dbReference type="Gene3D" id="3.30.40.10">
    <property type="entry name" value="Zinc/RING finger domain, C3HC4 (zinc finger)"/>
    <property type="match status" value="1"/>
</dbReference>
<gene>
    <name evidence="14" type="ORF">JCGZ_22912</name>
</gene>
<keyword evidence="4" id="KW-0378">Hydrolase</keyword>
<dbReference type="InterPro" id="IPR019787">
    <property type="entry name" value="Znf_PHD-finger"/>
</dbReference>
<evidence type="ECO:0000313" key="14">
    <source>
        <dbReference type="EMBL" id="KDP44283.1"/>
    </source>
</evidence>
<feature type="region of interest" description="Disordered" evidence="9">
    <location>
        <begin position="1894"/>
        <end position="1954"/>
    </location>
</feature>
<feature type="region of interest" description="Disordered" evidence="9">
    <location>
        <begin position="1844"/>
        <end position="1882"/>
    </location>
</feature>
<evidence type="ECO:0000256" key="4">
    <source>
        <dbReference type="ARBA" id="ARBA00022801"/>
    </source>
</evidence>
<feature type="region of interest" description="Disordered" evidence="9">
    <location>
        <begin position="2311"/>
        <end position="2339"/>
    </location>
</feature>
<evidence type="ECO:0000256" key="8">
    <source>
        <dbReference type="SAM" id="Coils"/>
    </source>
</evidence>
<dbReference type="Pfam" id="PF00628">
    <property type="entry name" value="PHD"/>
    <property type="match status" value="1"/>
</dbReference>
<evidence type="ECO:0000256" key="2">
    <source>
        <dbReference type="ARBA" id="ARBA00022737"/>
    </source>
</evidence>
<dbReference type="SUPFAM" id="SSF54160">
    <property type="entry name" value="Chromo domain-like"/>
    <property type="match status" value="2"/>
</dbReference>
<feature type="region of interest" description="Disordered" evidence="9">
    <location>
        <begin position="2039"/>
        <end position="2062"/>
    </location>
</feature>
<dbReference type="InterPro" id="IPR039322">
    <property type="entry name" value="MOM1"/>
</dbReference>
<sequence>MSNNSRSSPKVKDDENNNSKAVAGNPSTSSRAETSYTSGLRRSGRETPSKKNMIPSASSTRKSERLDKQTSTPDFKRKSERVEKQSSPSPLRRSERGKKQSSSSSSGSKKSNKSLGLSVTKKKLKKEKSVKQLTLETKEVGKSEKQVVKSVQVGKKRMDARMYRQLFKQQPKEVKFAGNCKELNQEDKLSQECSSNSAGGAPKNVDWGNQCIQGKLQKLRETCAGRNSERTLEESNFNVAKPANEILENNMGLEASQSSQNQRFMREGHLSDVGDSVEGSKDVDCALLSSHKAMAEDLDDVAEMAKKNLEPELVNLMSMNKGAPENDVGLESGYKETPSKRKRNAINMDSGATDAITSSQHRNENIETCASCFKRQRVNHDSEQQDLCSCGTNLNQDNCGTSLTEDRRGIGSSVTERLDEQGMPNLQCKESTLDFQLDGNQNTCLICKLGGKLLCCDGRGCKRSYHLFCLDPPLKDFPLGVWYCLACVWKKIKLGVHSVSGGVESIWDTKEVEATGKNGLQEKQFFVKYKGLAHVHNRWVPESQLLLEAPSLVAKFNRKNQSTKWKQEWTEPHRLLHKWLVPKQQDEIHRGHANDVLDGHYEWLVKWCGLDYGHATWELETTFLKFPKALNLIRDYENRHERAKKKLEMKKVSSLKSLKLSADSVARLGNNHLDFVNNLRERWYKGKNVLIDDQERIVKVISFISSLSSDVYRPFLIITTSAAIPLWDEELFHLAPYVNTVAYCGDKDMRRSIKAFEFYGLEGGIMFDVLITSPEVVAEDLNELALEKWEAVIVDECQRSKMYSHFEQIKSLSTDMRLLLVNGQLKDGVIEHLLSLLDRQSDRNSCEDLVTNSNHKIGNSKERLSKFIVTGSKPESSRYVEYWVPVQIPNIQLEQYCATLLMNSLSLFSPSKNDLVGALRDILISTRKCCDHPYIMDPQLQPELTKGRNAADFLDIGIKASGKLQILDAMLSEIRNKGLKVLILFKSCGSGKYHIGDILDDFVRQRFGKDSYERLDQYVLPTRKQAALNNFNNQKGSFVFLLETCACLPSIKLSSVDTVIIFNSDWTPTNDLRNLQKITLDTQSEQLKIFRLYSSCTVEENVLIFAKQGKIIDSDLQSISRPTSHSLLMWGVSYLFSKLDEFHSGGMSVTSLSPSLEQLPLKDIIQQFLNVLSQNAKCNDTGSNSLILKVKQNSGIYCTDCPLPSELKIQSSEELPHEFWRKLLEGKHPKWKYPSSLSQRNRKRVQRCDDILKKPEDKVDEIVKGQKKVANNEVNLISLRPALSAGNIVAGGSKGSFRPSSHFMHRSTSGPIGRLNIGHGDQALTAKILVNNLSEVRGADEGMNFPDLQKSLHLGLRPRIAKLCEILRLPEDVKAMAQSLLEYVMNNHRVSRESENILQAFQIALCWTAASLLKHKLGHKESLAHAKQHLNFSCKKEEADYVYSLLRCLKKMFLYHTGNCTLSSSPKASQSLNKDHLHARSSQPTLFVLQKVRVGFEEHGQEFFDEKVLSQLGLAQQDVLKSIKDIEKKCHKQMTQLSQKQKEQKEEIERKFKEEKAQLENKQKTEAAVIRLHSNSSMRTDKLKLLDIEYAKKFEELELQKEIRLQDLEATHLLAMKKLKERKACWLDGVKSWAESELMNKLPSNEIENNQENVVSLNSHMKEQNPKGVGSVQDREALLEVLETLSSNDKVDMLPGVPPTNEQTTDGEDPLRVSMGISSRDGLTNVETVNINSSEEQIPNTGVLLGVSEVVNSNDGLENTVHELSSNEQSPNGATLLVPKKIPMGLPEKVSSPGYLEKMGAPEALDDGNTIVHKEDGVHAISCGDASEVDQQDEVVCIFNQDPCSTSTAGDQQSGKVSSGVPKNASNTVVDDRTGKQPDGKVLVDKIISKENSDCSDRTAGLSQQDGESQSVLPESTPGEVVDDGETGKKQDGEVQADDAVNDQGPQSSDRTAGVAEGFCTNKDNDGVCVMASSFIARIDQQDGVIASRGSENNPSELVVGGCHGGEINEACGEAASNNANQQDTVISVINEDDHLQEPCPAVQDESPLPTASARSQDRVATATGNHNTLQQVEASVASPDDAVASTQTDNDIPVVEHVLQTQSSASLDSAFCLEAMDLPLDSGIESQLTYDGLINNNAIEASTQILENQMEHSNQATLQPATHVTQHPPISSVVNNRLARTEPPVLMPPLPSYPDPLQNELDRIRKETDQIISVYEDDKLRLKSDCEKEIEEVVAQIRRKYEIKLQEVESEFILKKKELDTNQNKVLMNKILAEAFRSKCMDMKASGRPGVHREVASSFMQQLLQISSQPTAQRNATVSGLPASGPQLTAPGSHGKAPSVQVVHHSSTLFSGTQTRPPLISSISPTTGNLQIGSEIRAPAPHLQPFRSSASTTSTNVPSPSIVMPSVQVPSNPLTTSTTPTQLPLRPQQSHYRNISNRPETARISSPLSNPSPSALELLRDVENQTNRNSNSHPLTRLGSNTDPLVMPEIGQLNDKRTDVACPSEVVCLSDDD</sequence>
<dbReference type="CDD" id="cd18793">
    <property type="entry name" value="SF2_C_SNF"/>
    <property type="match status" value="1"/>
</dbReference>